<proteinExistence type="predicted"/>
<evidence type="ECO:0000313" key="2">
    <source>
        <dbReference type="EMBL" id="NHN55253.1"/>
    </source>
</evidence>
<dbReference type="PANTHER" id="PTHR28004:SF2">
    <property type="entry name" value="D-SERINE DEHYDRATASE"/>
    <property type="match status" value="1"/>
</dbReference>
<dbReference type="SUPFAM" id="SSF51419">
    <property type="entry name" value="PLP-binding barrel"/>
    <property type="match status" value="1"/>
</dbReference>
<name>A0A967AYY5_9MICO</name>
<dbReference type="Pfam" id="PF01168">
    <property type="entry name" value="Ala_racemase_N"/>
    <property type="match status" value="1"/>
</dbReference>
<dbReference type="InterPro" id="IPR051466">
    <property type="entry name" value="D-amino_acid_metab_enzyme"/>
</dbReference>
<dbReference type="EMBL" id="JAAOIV010000003">
    <property type="protein sequence ID" value="NHN55253.1"/>
    <property type="molecule type" value="Genomic_DNA"/>
</dbReference>
<dbReference type="GO" id="GO:0008721">
    <property type="term" value="F:D-serine ammonia-lyase activity"/>
    <property type="evidence" value="ECO:0007669"/>
    <property type="project" value="TreeGrafter"/>
</dbReference>
<evidence type="ECO:0000313" key="3">
    <source>
        <dbReference type="Proteomes" id="UP000744769"/>
    </source>
</evidence>
<reference evidence="2" key="1">
    <citation type="submission" date="2020-03" db="EMBL/GenBank/DDBJ databases">
        <title>Draft sequencing of Calidifontibacter sp. DB0510.</title>
        <authorList>
            <person name="Kim D.-U."/>
        </authorList>
    </citation>
    <scope>NUCLEOTIDE SEQUENCE</scope>
    <source>
        <strain evidence="2">DB0510</strain>
    </source>
</reference>
<dbReference type="Proteomes" id="UP000744769">
    <property type="component" value="Unassembled WGS sequence"/>
</dbReference>
<keyword evidence="3" id="KW-1185">Reference proteome</keyword>
<protein>
    <submittedName>
        <fullName evidence="2">Amino acid deaminase/aldolase</fullName>
    </submittedName>
</protein>
<dbReference type="InterPro" id="IPR029066">
    <property type="entry name" value="PLP-binding_barrel"/>
</dbReference>
<dbReference type="GO" id="GO:0036088">
    <property type="term" value="P:D-serine catabolic process"/>
    <property type="evidence" value="ECO:0007669"/>
    <property type="project" value="TreeGrafter"/>
</dbReference>
<dbReference type="AlphaFoldDB" id="A0A967AYY5"/>
<dbReference type="RefSeq" id="WP_166194439.1">
    <property type="nucleotide sequence ID" value="NZ_JAAOIV010000003.1"/>
</dbReference>
<dbReference type="Gene3D" id="3.20.20.10">
    <property type="entry name" value="Alanine racemase"/>
    <property type="match status" value="1"/>
</dbReference>
<accession>A0A967AYY5</accession>
<organism evidence="2 3">
    <name type="scientific">Metallococcus carri</name>
    <dbReference type="NCBI Taxonomy" id="1656884"/>
    <lineage>
        <taxon>Bacteria</taxon>
        <taxon>Bacillati</taxon>
        <taxon>Actinomycetota</taxon>
        <taxon>Actinomycetes</taxon>
        <taxon>Micrococcales</taxon>
        <taxon>Dermacoccaceae</taxon>
        <taxon>Metallococcus</taxon>
    </lineage>
</organism>
<dbReference type="PANTHER" id="PTHR28004">
    <property type="entry name" value="ZGC:162816-RELATED"/>
    <property type="match status" value="1"/>
</dbReference>
<comment type="caution">
    <text evidence="2">The sequence shown here is derived from an EMBL/GenBank/DDBJ whole genome shotgun (WGS) entry which is preliminary data.</text>
</comment>
<feature type="domain" description="Alanine racemase N-terminal" evidence="1">
    <location>
        <begin position="19"/>
        <end position="210"/>
    </location>
</feature>
<dbReference type="InterPro" id="IPR001608">
    <property type="entry name" value="Ala_racemase_N"/>
</dbReference>
<gene>
    <name evidence="2" type="ORF">G9U51_05565</name>
</gene>
<sequence length="383" mass="39916">MISPPWDVVRGAGAPVAVVDLDAFDANADALESAAGGVPLRVASKSVRVPELIRRVLARPGWQGVLAYSVAEAIMLARNGIDDVVVAYPSVDRAAIAEVAGSPSLAAAVTFMVDLPEHLRLLDELAAGTPLRVCLDIDCSLRIGRLRVGAHRSSLGTPAASSALARLASGMPGVRVIGLMFYEAQVAGVPDDHQAGVRAMKRASLRQLRRDRARHTAAVGEHARLEFVNGGGTGSLAQTRLDPVVTELAAGSGLFKPASFDGFDDSGLVPAAWFASPVVRKPRPDVAVTFSGGYAASGAAGASRSPSPVFPSGLRYFGSEGAGEVQTPLRGEAARSLEVGDLVWFRHTKAGEMCERFDTVTLVSAGEVVGSAKTYRGEGHNFG</sequence>
<evidence type="ECO:0000259" key="1">
    <source>
        <dbReference type="Pfam" id="PF01168"/>
    </source>
</evidence>